<dbReference type="AlphaFoldDB" id="I0YPG4"/>
<dbReference type="InterPro" id="IPR005248">
    <property type="entry name" value="NadD/NMNAT"/>
</dbReference>
<keyword evidence="6 7" id="KW-0520">NAD</keyword>
<dbReference type="PANTHER" id="PTHR12039">
    <property type="entry name" value="NICOTINAMIDE MONONUCLEOTIDE ADENYLYLTRANSFERASE"/>
    <property type="match status" value="1"/>
</dbReference>
<dbReference type="GO" id="GO:0004515">
    <property type="term" value="F:nicotinate-nucleotide adenylyltransferase activity"/>
    <property type="evidence" value="ECO:0007669"/>
    <property type="project" value="UniProtKB-EC"/>
</dbReference>
<keyword evidence="10" id="KW-1185">Reference proteome</keyword>
<dbReference type="UniPathway" id="UPA00253">
    <property type="reaction ID" value="UER00600"/>
</dbReference>
<comment type="pathway">
    <text evidence="7">Cofactor biosynthesis; NAD(+) biosynthesis; NAD(+) from nicotinamide D-ribonucleotide: step 1/1.</text>
</comment>
<proteinExistence type="inferred from homology"/>
<dbReference type="Proteomes" id="UP000007264">
    <property type="component" value="Unassembled WGS sequence"/>
</dbReference>
<keyword evidence="4 7" id="KW-0547">Nucleotide-binding</keyword>
<evidence type="ECO:0000256" key="3">
    <source>
        <dbReference type="ARBA" id="ARBA00022695"/>
    </source>
</evidence>
<dbReference type="GO" id="GO:0009435">
    <property type="term" value="P:NAD+ biosynthetic process"/>
    <property type="evidence" value="ECO:0007669"/>
    <property type="project" value="UniProtKB-UniPathway"/>
</dbReference>
<dbReference type="InterPro" id="IPR014729">
    <property type="entry name" value="Rossmann-like_a/b/a_fold"/>
</dbReference>
<sequence length="314" mass="34571">MFPALRRVSAATLAGFSCYHLCLSPAYYSAADTSCEGAVPGKVLQGLASPSEPSWLAWGRSLLGVSQTSSLEVPTVLPTDKLTCKRRNHQPGTTYKPVVLLSCGSFNPPTYAHLRMFELAAQELTKAGYDVLGGYMSPVHDAYSKKGLAPAEHRVAMCELAAGASPLIMVDSWEAAQKQYQYSLHVLQHLERAVNDALDARHTRVRSMLLCGADMVESLTVPGVWRPEHVRHILQDHGLVCIGRIHSDVRRLMEGSGSVLHEFAHNIVLVEDPIVNEISSTKIRSEMCQGHTVRYLLPDAVVDYIQKNELYCSM</sequence>
<evidence type="ECO:0000256" key="4">
    <source>
        <dbReference type="ARBA" id="ARBA00022741"/>
    </source>
</evidence>
<dbReference type="Gene3D" id="3.40.50.620">
    <property type="entry name" value="HUPs"/>
    <property type="match status" value="1"/>
</dbReference>
<evidence type="ECO:0000256" key="6">
    <source>
        <dbReference type="ARBA" id="ARBA00023027"/>
    </source>
</evidence>
<evidence type="ECO:0000256" key="5">
    <source>
        <dbReference type="ARBA" id="ARBA00022840"/>
    </source>
</evidence>
<evidence type="ECO:0000313" key="10">
    <source>
        <dbReference type="Proteomes" id="UP000007264"/>
    </source>
</evidence>
<evidence type="ECO:0000259" key="8">
    <source>
        <dbReference type="Pfam" id="PF01467"/>
    </source>
</evidence>
<protein>
    <recommendedName>
        <fullName evidence="7">Nicotinamide-nucleotide adenylyltransferase</fullName>
        <ecNumber evidence="7">2.7.7.1</ecNumber>
        <ecNumber evidence="7">2.7.7.18</ecNumber>
    </recommendedName>
</protein>
<dbReference type="KEGG" id="csl:COCSUDRAFT_30844"/>
<dbReference type="RefSeq" id="XP_005644827.1">
    <property type="nucleotide sequence ID" value="XM_005644770.1"/>
</dbReference>
<evidence type="ECO:0000256" key="1">
    <source>
        <dbReference type="ARBA" id="ARBA00022642"/>
    </source>
</evidence>
<comment type="catalytic activity">
    <reaction evidence="7">
        <text>beta-nicotinamide D-ribonucleotide + ATP + H(+) = diphosphate + NAD(+)</text>
        <dbReference type="Rhea" id="RHEA:21360"/>
        <dbReference type="ChEBI" id="CHEBI:14649"/>
        <dbReference type="ChEBI" id="CHEBI:15378"/>
        <dbReference type="ChEBI" id="CHEBI:30616"/>
        <dbReference type="ChEBI" id="CHEBI:33019"/>
        <dbReference type="ChEBI" id="CHEBI:57540"/>
        <dbReference type="EC" id="2.7.7.1"/>
    </reaction>
</comment>
<name>I0YPG4_COCSC</name>
<dbReference type="GO" id="GO:0000309">
    <property type="term" value="F:nicotinamide-nucleotide adenylyltransferase activity"/>
    <property type="evidence" value="ECO:0007669"/>
    <property type="project" value="UniProtKB-EC"/>
</dbReference>
<dbReference type="SUPFAM" id="SSF52374">
    <property type="entry name" value="Nucleotidylyl transferase"/>
    <property type="match status" value="1"/>
</dbReference>
<evidence type="ECO:0000313" key="9">
    <source>
        <dbReference type="EMBL" id="EIE20283.1"/>
    </source>
</evidence>
<dbReference type="PANTHER" id="PTHR12039:SF0">
    <property type="entry name" value="NICOTINAMIDE-NUCLEOTIDE ADENYLYLTRANSFERASE"/>
    <property type="match status" value="1"/>
</dbReference>
<dbReference type="NCBIfam" id="TIGR00482">
    <property type="entry name" value="nicotinate (nicotinamide) nucleotide adenylyltransferase"/>
    <property type="match status" value="1"/>
</dbReference>
<dbReference type="EC" id="2.7.7.1" evidence="7"/>
<evidence type="ECO:0000256" key="7">
    <source>
        <dbReference type="RuleBase" id="RU362021"/>
    </source>
</evidence>
<organism evidence="9 10">
    <name type="scientific">Coccomyxa subellipsoidea (strain C-169)</name>
    <name type="common">Green microalga</name>
    <dbReference type="NCBI Taxonomy" id="574566"/>
    <lineage>
        <taxon>Eukaryota</taxon>
        <taxon>Viridiplantae</taxon>
        <taxon>Chlorophyta</taxon>
        <taxon>core chlorophytes</taxon>
        <taxon>Trebouxiophyceae</taxon>
        <taxon>Trebouxiophyceae incertae sedis</taxon>
        <taxon>Coccomyxaceae</taxon>
        <taxon>Coccomyxa</taxon>
        <taxon>Coccomyxa subellipsoidea</taxon>
    </lineage>
</organism>
<dbReference type="InterPro" id="IPR051182">
    <property type="entry name" value="Euk_NMN_adenylyltrnsfrase"/>
</dbReference>
<keyword evidence="1 7" id="KW-0662">Pyridine nucleotide biosynthesis</keyword>
<dbReference type="FunFam" id="3.40.50.620:FF:000181">
    <property type="entry name" value="Nicotinamide/nicotinic acid mononucleotide adenylyltransferase 3"/>
    <property type="match status" value="1"/>
</dbReference>
<dbReference type="eggNOG" id="KOG3199">
    <property type="taxonomic scope" value="Eukaryota"/>
</dbReference>
<dbReference type="STRING" id="574566.I0YPG4"/>
<dbReference type="GeneID" id="17038259"/>
<keyword evidence="5 7" id="KW-0067">ATP-binding</keyword>
<keyword evidence="3 7" id="KW-0548">Nucleotidyltransferase</keyword>
<dbReference type="InterPro" id="IPR004821">
    <property type="entry name" value="Cyt_trans-like"/>
</dbReference>
<comment type="catalytic activity">
    <reaction evidence="7">
        <text>nicotinate beta-D-ribonucleotide + ATP + H(+) = deamido-NAD(+) + diphosphate</text>
        <dbReference type="Rhea" id="RHEA:22860"/>
        <dbReference type="ChEBI" id="CHEBI:15378"/>
        <dbReference type="ChEBI" id="CHEBI:30616"/>
        <dbReference type="ChEBI" id="CHEBI:33019"/>
        <dbReference type="ChEBI" id="CHEBI:57502"/>
        <dbReference type="ChEBI" id="CHEBI:58437"/>
        <dbReference type="EC" id="2.7.7.18"/>
    </reaction>
</comment>
<accession>I0YPG4</accession>
<gene>
    <name evidence="9" type="ORF">COCSUDRAFT_30844</name>
</gene>
<reference evidence="9 10" key="1">
    <citation type="journal article" date="2012" name="Genome Biol.">
        <title>The genome of the polar eukaryotic microalga coccomyxa subellipsoidea reveals traits of cold adaptation.</title>
        <authorList>
            <person name="Blanc G."/>
            <person name="Agarkova I."/>
            <person name="Grimwood J."/>
            <person name="Kuo A."/>
            <person name="Brueggeman A."/>
            <person name="Dunigan D."/>
            <person name="Gurnon J."/>
            <person name="Ladunga I."/>
            <person name="Lindquist E."/>
            <person name="Lucas S."/>
            <person name="Pangilinan J."/>
            <person name="Proschold T."/>
            <person name="Salamov A."/>
            <person name="Schmutz J."/>
            <person name="Weeks D."/>
            <person name="Yamada T."/>
            <person name="Claverie J.M."/>
            <person name="Grigoriev I."/>
            <person name="Van Etten J."/>
            <person name="Lomsadze A."/>
            <person name="Borodovsky M."/>
        </authorList>
    </citation>
    <scope>NUCLEOTIDE SEQUENCE [LARGE SCALE GENOMIC DNA]</scope>
    <source>
        <strain evidence="9 10">C-169</strain>
    </source>
</reference>
<keyword evidence="2 7" id="KW-0808">Transferase</keyword>
<dbReference type="PROSITE" id="PS51257">
    <property type="entry name" value="PROKAR_LIPOPROTEIN"/>
    <property type="match status" value="1"/>
</dbReference>
<comment type="caution">
    <text evidence="9">The sequence shown here is derived from an EMBL/GenBank/DDBJ whole genome shotgun (WGS) entry which is preliminary data.</text>
</comment>
<dbReference type="Pfam" id="PF01467">
    <property type="entry name" value="CTP_transf_like"/>
    <property type="match status" value="1"/>
</dbReference>
<dbReference type="EMBL" id="AGSI01000016">
    <property type="protein sequence ID" value="EIE20283.1"/>
    <property type="molecule type" value="Genomic_DNA"/>
</dbReference>
<comment type="similarity">
    <text evidence="7">Belongs to the eukaryotic NMN adenylyltransferase family.</text>
</comment>
<dbReference type="GO" id="GO:0005524">
    <property type="term" value="F:ATP binding"/>
    <property type="evidence" value="ECO:0007669"/>
    <property type="project" value="UniProtKB-KW"/>
</dbReference>
<dbReference type="OrthoDB" id="422187at2759"/>
<evidence type="ECO:0000256" key="2">
    <source>
        <dbReference type="ARBA" id="ARBA00022679"/>
    </source>
</evidence>
<dbReference type="EC" id="2.7.7.18" evidence="7"/>
<feature type="domain" description="Cytidyltransferase-like" evidence="8">
    <location>
        <begin position="103"/>
        <end position="285"/>
    </location>
</feature>